<protein>
    <submittedName>
        <fullName evidence="1">Uncharacterized protein</fullName>
    </submittedName>
</protein>
<proteinExistence type="predicted"/>
<evidence type="ECO:0000313" key="1">
    <source>
        <dbReference type="EMBL" id="SEC08151.1"/>
    </source>
</evidence>
<dbReference type="EMBL" id="FNSD01000001">
    <property type="protein sequence ID" value="SEC08151.1"/>
    <property type="molecule type" value="Genomic_DNA"/>
</dbReference>
<accession>A0A1H4PLI9</accession>
<reference evidence="1 2" key="1">
    <citation type="submission" date="2016-10" db="EMBL/GenBank/DDBJ databases">
        <authorList>
            <person name="de Groot N.N."/>
        </authorList>
    </citation>
    <scope>NUCLEOTIDE SEQUENCE [LARGE SCALE GENOMIC DNA]</scope>
    <source>
        <strain evidence="1 2">AB35.6</strain>
    </source>
</reference>
<organism evidence="1 2">
    <name type="scientific">Terriglobus roseus</name>
    <dbReference type="NCBI Taxonomy" id="392734"/>
    <lineage>
        <taxon>Bacteria</taxon>
        <taxon>Pseudomonadati</taxon>
        <taxon>Acidobacteriota</taxon>
        <taxon>Terriglobia</taxon>
        <taxon>Terriglobales</taxon>
        <taxon>Acidobacteriaceae</taxon>
        <taxon>Terriglobus</taxon>
    </lineage>
</organism>
<sequence>MSTSLTQPFSILASCVRQFELSGKPCIGALLKPKFLQAIGGGVTERTLGFSRFGEFLRAAQTAGFVRVADHPGGDLEVSLPASPPNVQQLSLVEIPLEQSKEPESLASSITAKNLAVRVRPDLWRAFNSATSGWLYDINKDVAFRPAATALAFGTQTIPVPSAKPRLIDWMRSFAALQPFEAQDRLNKLLDEDSNPFRFEYSLRKTPDLLRSWRRYHVQQILSEIEAWSVANKVRPRSLAEPFRGRSESTAATTIERPSDHLERGIQDNLDVSIDVSNPVVLDRLPPLIDQLVESLIALRGLIAIAKKSS</sequence>
<gene>
    <name evidence="1" type="ORF">SAMN05443244_2599</name>
</gene>
<dbReference type="RefSeq" id="WP_139285194.1">
    <property type="nucleotide sequence ID" value="NZ_FNSD01000001.1"/>
</dbReference>
<dbReference type="AlphaFoldDB" id="A0A1H4PLI9"/>
<dbReference type="Proteomes" id="UP000182409">
    <property type="component" value="Unassembled WGS sequence"/>
</dbReference>
<name>A0A1H4PLI9_9BACT</name>
<evidence type="ECO:0000313" key="2">
    <source>
        <dbReference type="Proteomes" id="UP000182409"/>
    </source>
</evidence>